<keyword evidence="1" id="KW-0732">Signal</keyword>
<feature type="signal peptide" evidence="1">
    <location>
        <begin position="1"/>
        <end position="24"/>
    </location>
</feature>
<evidence type="ECO:0000313" key="3">
    <source>
        <dbReference type="Proteomes" id="UP000298125"/>
    </source>
</evidence>
<dbReference type="Proteomes" id="UP000298125">
    <property type="component" value="Unassembled WGS sequence"/>
</dbReference>
<dbReference type="RefSeq" id="WP_135578155.1">
    <property type="nucleotide sequence ID" value="NZ_RQGA01000007.1"/>
</dbReference>
<feature type="chain" id="PRO_5020375249" description="Porin" evidence="1">
    <location>
        <begin position="25"/>
        <end position="419"/>
    </location>
</feature>
<comment type="caution">
    <text evidence="2">The sequence shown here is derived from an EMBL/GenBank/DDBJ whole genome shotgun (WGS) entry which is preliminary data.</text>
</comment>
<gene>
    <name evidence="2" type="ORF">EHQ49_07960</name>
</gene>
<dbReference type="EMBL" id="RQGA01000007">
    <property type="protein sequence ID" value="TGL41489.1"/>
    <property type="molecule type" value="Genomic_DNA"/>
</dbReference>
<proteinExistence type="predicted"/>
<sequence>MKQILVFFFLLFLSFLTTTHSLWAEETKATQLELEAESYEERGYPKKSEEIRNKVKKIRSDQFRDRNTQEQYVSPTKNIPATNQGSLEFNQGTWEVGFRGLTQFGVFSPGNDWALDNGRVAFQAGTPYYPRSPIGYQNIRTLPYSYDLENSNRASGSLSPRVAYKHKSAKWGLEYVYFQFQTTNDFLSIGFLGETQSAYHSDRLYSAEHKLVVKIYEEFSKNIGYSWDFGIRAGSFHTNSVFSSQTMRQTGVMRDSMRYLAPSTGFKFYHKLEDGFSYELGGDLFFTPLGRLQYRRDIFTQTGGVPRFAEGMVLGEEAYSVFSEKPVQTTIVGLDLVGQFNWQPFDHHKFHLGLQVIQYIWRANESYVPGIRALNQDSFHSGVRDFYLSSAYYEADGRDKRLSRSYLIQNLYFGYTYVF</sequence>
<dbReference type="OrthoDB" id="339076at2"/>
<keyword evidence="3" id="KW-1185">Reference proteome</keyword>
<evidence type="ECO:0000313" key="2">
    <source>
        <dbReference type="EMBL" id="TGL41489.1"/>
    </source>
</evidence>
<dbReference type="AlphaFoldDB" id="A0A4R9JGS2"/>
<evidence type="ECO:0008006" key="4">
    <source>
        <dbReference type="Google" id="ProtNLM"/>
    </source>
</evidence>
<organism evidence="2 3">
    <name type="scientific">Leptospira perdikensis</name>
    <dbReference type="NCBI Taxonomy" id="2484948"/>
    <lineage>
        <taxon>Bacteria</taxon>
        <taxon>Pseudomonadati</taxon>
        <taxon>Spirochaetota</taxon>
        <taxon>Spirochaetia</taxon>
        <taxon>Leptospirales</taxon>
        <taxon>Leptospiraceae</taxon>
        <taxon>Leptospira</taxon>
    </lineage>
</organism>
<protein>
    <recommendedName>
        <fullName evidence="4">Porin</fullName>
    </recommendedName>
</protein>
<evidence type="ECO:0000256" key="1">
    <source>
        <dbReference type="SAM" id="SignalP"/>
    </source>
</evidence>
<reference evidence="2" key="1">
    <citation type="journal article" date="2019" name="PLoS Negl. Trop. Dis.">
        <title>Revisiting the worldwide diversity of Leptospira species in the environment.</title>
        <authorList>
            <person name="Vincent A.T."/>
            <person name="Schiettekatte O."/>
            <person name="Bourhy P."/>
            <person name="Veyrier F.J."/>
            <person name="Picardeau M."/>
        </authorList>
    </citation>
    <scope>NUCLEOTIDE SEQUENCE [LARGE SCALE GENOMIC DNA]</scope>
    <source>
        <strain evidence="2">201702692</strain>
    </source>
</reference>
<accession>A0A4R9JGS2</accession>
<name>A0A4R9JGS2_9LEPT</name>